<accession>A0ABN1GKM3</accession>
<evidence type="ECO:0000313" key="1">
    <source>
        <dbReference type="EMBL" id="GAA0613179.1"/>
    </source>
</evidence>
<evidence type="ECO:0000313" key="2">
    <source>
        <dbReference type="Proteomes" id="UP001424441"/>
    </source>
</evidence>
<dbReference type="RefSeq" id="WP_343807528.1">
    <property type="nucleotide sequence ID" value="NZ_BAAADE010000010.1"/>
</dbReference>
<proteinExistence type="predicted"/>
<comment type="caution">
    <text evidence="1">The sequence shown here is derived from an EMBL/GenBank/DDBJ whole genome shotgun (WGS) entry which is preliminary data.</text>
</comment>
<organism evidence="1 2">
    <name type="scientific">Paenochrobactrum glaciei</name>
    <dbReference type="NCBI Taxonomy" id="486407"/>
    <lineage>
        <taxon>Bacteria</taxon>
        <taxon>Pseudomonadati</taxon>
        <taxon>Pseudomonadota</taxon>
        <taxon>Alphaproteobacteria</taxon>
        <taxon>Hyphomicrobiales</taxon>
        <taxon>Brucellaceae</taxon>
        <taxon>Paenochrobactrum</taxon>
    </lineage>
</organism>
<dbReference type="EMBL" id="BAAADE010000010">
    <property type="protein sequence ID" value="GAA0613179.1"/>
    <property type="molecule type" value="Genomic_DNA"/>
</dbReference>
<gene>
    <name evidence="1" type="ORF">GCM10008943_30700</name>
</gene>
<sequence>MIESAKYTEQGSIIAVIDGQVMVVPDDMSNRHRVMLAEWEAEGNVIEPYVAPPVIELIPDEISRRQFFQQLAVMEIITKAEALAALQNGTIPDPLQVIIDQLLTEDDQFNAQMLVIGASTFNRTHPLAEIVRQAMQWSVEQKDDFWREAHKL</sequence>
<name>A0ABN1GKM3_9HYPH</name>
<protein>
    <submittedName>
        <fullName evidence="1">Uncharacterized protein</fullName>
    </submittedName>
</protein>
<dbReference type="Proteomes" id="UP001424441">
    <property type="component" value="Unassembled WGS sequence"/>
</dbReference>
<keyword evidence="2" id="KW-1185">Reference proteome</keyword>
<reference evidence="1 2" key="1">
    <citation type="journal article" date="2019" name="Int. J. Syst. Evol. Microbiol.">
        <title>The Global Catalogue of Microorganisms (GCM) 10K type strain sequencing project: providing services to taxonomists for standard genome sequencing and annotation.</title>
        <authorList>
            <consortium name="The Broad Institute Genomics Platform"/>
            <consortium name="The Broad Institute Genome Sequencing Center for Infectious Disease"/>
            <person name="Wu L."/>
            <person name="Ma J."/>
        </authorList>
    </citation>
    <scope>NUCLEOTIDE SEQUENCE [LARGE SCALE GENOMIC DNA]</scope>
    <source>
        <strain evidence="1 2">JCM 15115</strain>
    </source>
</reference>